<accession>A0A543PWV1</accession>
<gene>
    <name evidence="1" type="ORF">FHX52_1706</name>
</gene>
<dbReference type="EMBL" id="VFQF01000001">
    <property type="protein sequence ID" value="TQN48567.1"/>
    <property type="molecule type" value="Genomic_DNA"/>
</dbReference>
<comment type="caution">
    <text evidence="1">The sequence shown here is derived from an EMBL/GenBank/DDBJ whole genome shotgun (WGS) entry which is preliminary data.</text>
</comment>
<proteinExistence type="predicted"/>
<dbReference type="AlphaFoldDB" id="A0A543PWV1"/>
<protein>
    <submittedName>
        <fullName evidence="1">Uncharacterized protein</fullName>
    </submittedName>
</protein>
<organism evidence="1 2">
    <name type="scientific">Humibacillus xanthopallidus</name>
    <dbReference type="NCBI Taxonomy" id="412689"/>
    <lineage>
        <taxon>Bacteria</taxon>
        <taxon>Bacillati</taxon>
        <taxon>Actinomycetota</taxon>
        <taxon>Actinomycetes</taxon>
        <taxon>Micrococcales</taxon>
        <taxon>Intrasporangiaceae</taxon>
        <taxon>Humibacillus</taxon>
    </lineage>
</organism>
<dbReference type="Proteomes" id="UP000320085">
    <property type="component" value="Unassembled WGS sequence"/>
</dbReference>
<name>A0A543PWV1_9MICO</name>
<dbReference type="RefSeq" id="WP_141821482.1">
    <property type="nucleotide sequence ID" value="NZ_BAAAQC010000006.1"/>
</dbReference>
<reference evidence="1 2" key="1">
    <citation type="submission" date="2019-06" db="EMBL/GenBank/DDBJ databases">
        <title>Sequencing the genomes of 1000 actinobacteria strains.</title>
        <authorList>
            <person name="Klenk H.-P."/>
        </authorList>
    </citation>
    <scope>NUCLEOTIDE SEQUENCE [LARGE SCALE GENOMIC DNA]</scope>
    <source>
        <strain evidence="1 2">DSM 21776</strain>
    </source>
</reference>
<dbReference type="OrthoDB" id="3819414at2"/>
<evidence type="ECO:0000313" key="1">
    <source>
        <dbReference type="EMBL" id="TQN48567.1"/>
    </source>
</evidence>
<evidence type="ECO:0000313" key="2">
    <source>
        <dbReference type="Proteomes" id="UP000320085"/>
    </source>
</evidence>
<sequence>MSGFSPTGATSAGLDPTKRVNYRLGLVLGEDEFRQDQFHLRERDQYAVRALHGYGTVSGLGVRYDAGEQRLHVQPGVAVDPAGHLICVPAEYCGSLKDWVDAQLASDGVSGGSPTDQSVYVVLCWTECETDQVPIPASSCLSAEDSKAASRVKDSFELKLTLVPPPIVGEMAASSGGDGLEVLVDELHGLLDVAVSSPPAATGVAELLREWAVERRPEVAQGKPCLSEPDAPCLLLARVDVALSPEGDGLRIDSAVVDDSERPILVSTRLLQEAMFAVAADEAVPVHHHALADLGDVDLSTPPQADQALVFDGAHWVAGAVPGGGLGAAGGDLRGTYPDPSIDRLQNIPLSAANPLERDTLMLRNGTWESFLPVVLPLATVQLFQDLVYAVWFNLDAPDNQVDVDPDTVMDGLSVARETEAGPSFLRRIGPVSVKPAARNVVLVEVRESAPLVRFTFDLTLLKLTQGGVVQDWADKIGAWFSGQGQNRGLVTQFVLRPDKLG</sequence>